<accession>A0ABX8EJB2</accession>
<evidence type="ECO:0000313" key="2">
    <source>
        <dbReference type="EMBL" id="QVT79172.1"/>
    </source>
</evidence>
<keyword evidence="1" id="KW-0472">Membrane</keyword>
<dbReference type="Proteomes" id="UP000679307">
    <property type="component" value="Chromosome"/>
</dbReference>
<dbReference type="EMBL" id="CP075371">
    <property type="protein sequence ID" value="QVT79172.1"/>
    <property type="molecule type" value="Genomic_DNA"/>
</dbReference>
<gene>
    <name evidence="2" type="ORF">ENKNEFLB_01553</name>
</gene>
<proteinExistence type="predicted"/>
<organism evidence="2 3">
    <name type="scientific">Nocardioides aquaticus</name>
    <dbReference type="NCBI Taxonomy" id="160826"/>
    <lineage>
        <taxon>Bacteria</taxon>
        <taxon>Bacillati</taxon>
        <taxon>Actinomycetota</taxon>
        <taxon>Actinomycetes</taxon>
        <taxon>Propionibacteriales</taxon>
        <taxon>Nocardioidaceae</taxon>
        <taxon>Nocardioides</taxon>
    </lineage>
</organism>
<keyword evidence="1" id="KW-1133">Transmembrane helix</keyword>
<evidence type="ECO:0000256" key="1">
    <source>
        <dbReference type="SAM" id="Phobius"/>
    </source>
</evidence>
<keyword evidence="3" id="KW-1185">Reference proteome</keyword>
<name>A0ABX8EJB2_9ACTN</name>
<protein>
    <submittedName>
        <fullName evidence="2">Uncharacterized protein</fullName>
    </submittedName>
</protein>
<evidence type="ECO:0000313" key="3">
    <source>
        <dbReference type="Proteomes" id="UP000679307"/>
    </source>
</evidence>
<reference evidence="2 3" key="1">
    <citation type="submission" date="2021-05" db="EMBL/GenBank/DDBJ databases">
        <title>Complete genome of Nocardioides aquaticus KCTC 9944T isolated from meromictic and hypersaline Ekho Lake, Antarctica.</title>
        <authorList>
            <person name="Hwang K."/>
            <person name="Kim K.M."/>
            <person name="Choe H."/>
        </authorList>
    </citation>
    <scope>NUCLEOTIDE SEQUENCE [LARGE SCALE GENOMIC DNA]</scope>
    <source>
        <strain evidence="2 3">KCTC 9944</strain>
    </source>
</reference>
<feature type="transmembrane region" description="Helical" evidence="1">
    <location>
        <begin position="106"/>
        <end position="125"/>
    </location>
</feature>
<feature type="transmembrane region" description="Helical" evidence="1">
    <location>
        <begin position="72"/>
        <end position="94"/>
    </location>
</feature>
<sequence length="292" mass="29691">MKAVGALSDRFNVAHDRARDEFFLPFVTVAGGIYGAPRPSEPESLEDDELADPEVVAEYRLSVTTSRVAHNIGASAGGAAFGGALGGAAAYGTFTAAAMFGTASTGAALSGLSGAAATSATFAYLGGGSLAAGGAGIAGGIGVLAGIVAVPAAALGLGGYLWMSRRNKQKERAAQAKLGEAEAALLATQGGYEALLEAIAVATDVLDYVGTHAGHAQRRWGQSLVPPLRWAELSESNRQQYLGFLTIAACQISVANLNFSALSAAQGAELDILLRSTRENLAHARRAVESLV</sequence>
<keyword evidence="1" id="KW-0812">Transmembrane</keyword>
<feature type="transmembrane region" description="Helical" evidence="1">
    <location>
        <begin position="137"/>
        <end position="162"/>
    </location>
</feature>